<protein>
    <submittedName>
        <fullName evidence="1">Uncharacterized protein</fullName>
    </submittedName>
</protein>
<accession>A0ABD0BRI1</accession>
<evidence type="ECO:0000313" key="1">
    <source>
        <dbReference type="EMBL" id="GJJ82827.1"/>
    </source>
</evidence>
<organism evidence="1 2">
    <name type="scientific">Enterobacter cloacae</name>
    <dbReference type="NCBI Taxonomy" id="550"/>
    <lineage>
        <taxon>Bacteria</taxon>
        <taxon>Pseudomonadati</taxon>
        <taxon>Pseudomonadota</taxon>
        <taxon>Gammaproteobacteria</taxon>
        <taxon>Enterobacterales</taxon>
        <taxon>Enterobacteriaceae</taxon>
        <taxon>Enterobacter</taxon>
        <taxon>Enterobacter cloacae complex</taxon>
    </lineage>
</organism>
<name>A0ABD0BRI1_ENTCL</name>
<gene>
    <name evidence="1" type="ORF">TUM16652_15260</name>
</gene>
<evidence type="ECO:0000313" key="2">
    <source>
        <dbReference type="Proteomes" id="UP001050241"/>
    </source>
</evidence>
<dbReference type="EMBL" id="BQFY01000010">
    <property type="protein sequence ID" value="GJJ82827.1"/>
    <property type="molecule type" value="Genomic_DNA"/>
</dbReference>
<dbReference type="AlphaFoldDB" id="A0ABD0BRI1"/>
<comment type="caution">
    <text evidence="1">The sequence shown here is derived from an EMBL/GenBank/DDBJ whole genome shotgun (WGS) entry which is preliminary data.</text>
</comment>
<proteinExistence type="predicted"/>
<dbReference type="Proteomes" id="UP001050241">
    <property type="component" value="Unassembled WGS sequence"/>
</dbReference>
<reference evidence="1" key="1">
    <citation type="submission" date="2021-11" db="EMBL/GenBank/DDBJ databases">
        <title>WGS analysis for carbapenemase-producing Enterobacterales outbreak in a University Hospital, Japan.</title>
        <authorList>
            <person name="Tukada M."/>
            <person name="Miyazaki T."/>
            <person name="Aoki K."/>
            <person name="Yoshizawa S."/>
            <person name="Ishii Y."/>
            <person name="Tateda K."/>
        </authorList>
    </citation>
    <scope>NUCLEOTIDE SEQUENCE</scope>
    <source>
        <strain evidence="1">TUM16652</strain>
    </source>
</reference>
<sequence>MFRLHNQDKIGSLHQIACQPARHMTVEGNPMPPGYVLGAVIRRAPFKPEYARRGDISVGQVLAQKPLPNRRTADISGANHEY</sequence>